<reference evidence="3" key="1">
    <citation type="submission" date="2020-02" db="EMBL/GenBank/DDBJ databases">
        <authorList>
            <person name="Palmer J.M."/>
        </authorList>
    </citation>
    <scope>NUCLEOTIDE SEQUENCE</scope>
    <source>
        <strain evidence="3">EPUS1.4</strain>
        <tissue evidence="3">Thallus</tissue>
    </source>
</reference>
<proteinExistence type="inferred from homology"/>
<dbReference type="Proteomes" id="UP000606974">
    <property type="component" value="Unassembled WGS sequence"/>
</dbReference>
<evidence type="ECO:0000256" key="2">
    <source>
        <dbReference type="ARBA" id="ARBA00023002"/>
    </source>
</evidence>
<dbReference type="Gene3D" id="3.40.50.720">
    <property type="entry name" value="NAD(P)-binding Rossmann-like Domain"/>
    <property type="match status" value="1"/>
</dbReference>
<dbReference type="EMBL" id="JAACFV010000146">
    <property type="protein sequence ID" value="KAF7504177.1"/>
    <property type="molecule type" value="Genomic_DNA"/>
</dbReference>
<sequence length="134" mass="14705">MSSYTSIQAFAQKCSTLPRIVFAILNAGILKVEMEINKSTGHEEVVQVNYLSTAILALLLLPILAAKNPGAKPGKITLVGSETAEWAKFDERDCTPILPAFNESRFFDLQDRYYTSKVAGGILPRLPLPHRASV</sequence>
<accession>A0A8H7DZU6</accession>
<keyword evidence="4" id="KW-1185">Reference proteome</keyword>
<dbReference type="PANTHER" id="PTHR43157">
    <property type="entry name" value="PHOSPHATIDYLINOSITOL-GLYCAN BIOSYNTHESIS CLASS F PROTEIN-RELATED"/>
    <property type="match status" value="1"/>
</dbReference>
<comment type="caution">
    <text evidence="3">The sequence shown here is derived from an EMBL/GenBank/DDBJ whole genome shotgun (WGS) entry which is preliminary data.</text>
</comment>
<organism evidence="3 4">
    <name type="scientific">Endocarpon pusillum</name>
    <dbReference type="NCBI Taxonomy" id="364733"/>
    <lineage>
        <taxon>Eukaryota</taxon>
        <taxon>Fungi</taxon>
        <taxon>Dikarya</taxon>
        <taxon>Ascomycota</taxon>
        <taxon>Pezizomycotina</taxon>
        <taxon>Eurotiomycetes</taxon>
        <taxon>Chaetothyriomycetidae</taxon>
        <taxon>Verrucariales</taxon>
        <taxon>Verrucariaceae</taxon>
        <taxon>Endocarpon</taxon>
    </lineage>
</organism>
<evidence type="ECO:0000313" key="3">
    <source>
        <dbReference type="EMBL" id="KAF7504177.1"/>
    </source>
</evidence>
<comment type="similarity">
    <text evidence="1">Belongs to the short-chain dehydrogenases/reductases (SDR) family.</text>
</comment>
<gene>
    <name evidence="3" type="ORF">GJ744_002596</name>
</gene>
<evidence type="ECO:0000313" key="4">
    <source>
        <dbReference type="Proteomes" id="UP000606974"/>
    </source>
</evidence>
<protein>
    <submittedName>
        <fullName evidence="3">Uncharacterized protein</fullName>
    </submittedName>
</protein>
<evidence type="ECO:0000256" key="1">
    <source>
        <dbReference type="ARBA" id="ARBA00006484"/>
    </source>
</evidence>
<keyword evidence="2" id="KW-0560">Oxidoreductase</keyword>
<dbReference type="SUPFAM" id="SSF51735">
    <property type="entry name" value="NAD(P)-binding Rossmann-fold domains"/>
    <property type="match status" value="1"/>
</dbReference>
<dbReference type="AlphaFoldDB" id="A0A8H7DZU6"/>
<name>A0A8H7DZU6_9EURO</name>
<dbReference type="GO" id="GO:0016491">
    <property type="term" value="F:oxidoreductase activity"/>
    <property type="evidence" value="ECO:0007669"/>
    <property type="project" value="UniProtKB-KW"/>
</dbReference>
<dbReference type="OrthoDB" id="191139at2759"/>
<dbReference type="InterPro" id="IPR036291">
    <property type="entry name" value="NAD(P)-bd_dom_sf"/>
</dbReference>
<dbReference type="PANTHER" id="PTHR43157:SF31">
    <property type="entry name" value="PHOSPHATIDYLINOSITOL-GLYCAN BIOSYNTHESIS CLASS F PROTEIN"/>
    <property type="match status" value="1"/>
</dbReference>